<feature type="region of interest" description="Disordered" evidence="1">
    <location>
        <begin position="38"/>
        <end position="61"/>
    </location>
</feature>
<evidence type="ECO:0000313" key="3">
    <source>
        <dbReference type="EMBL" id="SEA23511.1"/>
    </source>
</evidence>
<keyword evidence="4" id="KW-1185">Reference proteome</keyword>
<reference evidence="4" key="1">
    <citation type="submission" date="2016-10" db="EMBL/GenBank/DDBJ databases">
        <authorList>
            <person name="Varghese N."/>
            <person name="Submissions S."/>
        </authorList>
    </citation>
    <scope>NUCLEOTIDE SEQUENCE [LARGE SCALE GENOMIC DNA]</scope>
    <source>
        <strain evidence="4">KPR-1</strain>
    </source>
</reference>
<dbReference type="Proteomes" id="UP000199288">
    <property type="component" value="Unassembled WGS sequence"/>
</dbReference>
<dbReference type="RefSeq" id="WP_092563499.1">
    <property type="nucleotide sequence ID" value="NZ_FNQV01000006.1"/>
</dbReference>
<sequence length="61" mass="7196">MEYLIAIFPPVAVGVLFFFVMRLIFQADRRERRLLQEMEETYEADHPNPDNIADAQQPSKK</sequence>
<accession>A0A1H3ZJB9</accession>
<dbReference type="AlphaFoldDB" id="A0A1H3ZJB9"/>
<name>A0A1H3ZJB9_9ACTO</name>
<keyword evidence="2" id="KW-0812">Transmembrane</keyword>
<feature type="transmembrane region" description="Helical" evidence="2">
    <location>
        <begin position="6"/>
        <end position="25"/>
    </location>
</feature>
<evidence type="ECO:0000256" key="1">
    <source>
        <dbReference type="SAM" id="MobiDB-lite"/>
    </source>
</evidence>
<proteinExistence type="predicted"/>
<gene>
    <name evidence="3" type="ORF">SAMN02910418_01166</name>
</gene>
<dbReference type="EMBL" id="FNQV01000006">
    <property type="protein sequence ID" value="SEA23511.1"/>
    <property type="molecule type" value="Genomic_DNA"/>
</dbReference>
<evidence type="ECO:0000256" key="2">
    <source>
        <dbReference type="SAM" id="Phobius"/>
    </source>
</evidence>
<keyword evidence="2" id="KW-0472">Membrane</keyword>
<evidence type="ECO:0000313" key="4">
    <source>
        <dbReference type="Proteomes" id="UP000199288"/>
    </source>
</evidence>
<organism evidence="3 4">
    <name type="scientific">Bowdeniella nasicola</name>
    <dbReference type="NCBI Taxonomy" id="208480"/>
    <lineage>
        <taxon>Bacteria</taxon>
        <taxon>Bacillati</taxon>
        <taxon>Actinomycetota</taxon>
        <taxon>Actinomycetes</taxon>
        <taxon>Actinomycetales</taxon>
        <taxon>Actinomycetaceae</taxon>
        <taxon>Bowdeniella</taxon>
    </lineage>
</organism>
<protein>
    <submittedName>
        <fullName evidence="3">Uncharacterized protein</fullName>
    </submittedName>
</protein>
<keyword evidence="2" id="KW-1133">Transmembrane helix</keyword>